<evidence type="ECO:0000259" key="12">
    <source>
        <dbReference type="PROSITE" id="PS50177"/>
    </source>
</evidence>
<dbReference type="FunFam" id="1.10.510.10:FF:000432">
    <property type="entry name" value="mitogen-activated protein kinase kinase 3"/>
    <property type="match status" value="1"/>
</dbReference>
<dbReference type="EC" id="2.7.12.2" evidence="7"/>
<dbReference type="PANTHER" id="PTHR48013">
    <property type="entry name" value="DUAL SPECIFICITY MITOGEN-ACTIVATED PROTEIN KINASE KINASE 5-RELATED"/>
    <property type="match status" value="1"/>
</dbReference>
<comment type="catalytic activity">
    <reaction evidence="9">
        <text>L-threonyl-[protein] + ATP = O-phospho-L-threonyl-[protein] + ADP + H(+)</text>
        <dbReference type="Rhea" id="RHEA:46608"/>
        <dbReference type="Rhea" id="RHEA-COMP:11060"/>
        <dbReference type="Rhea" id="RHEA-COMP:11605"/>
        <dbReference type="ChEBI" id="CHEBI:15378"/>
        <dbReference type="ChEBI" id="CHEBI:30013"/>
        <dbReference type="ChEBI" id="CHEBI:30616"/>
        <dbReference type="ChEBI" id="CHEBI:61977"/>
        <dbReference type="ChEBI" id="CHEBI:456216"/>
        <dbReference type="EC" id="2.7.12.2"/>
    </reaction>
</comment>
<reference evidence="13 14" key="1">
    <citation type="submission" date="2023-10" db="EMBL/GenBank/DDBJ databases">
        <authorList>
            <person name="Maclean D."/>
            <person name="Macfadyen A."/>
        </authorList>
    </citation>
    <scope>NUCLEOTIDE SEQUENCE [LARGE SCALE GENOMIC DNA]</scope>
</reference>
<dbReference type="InterPro" id="IPR032710">
    <property type="entry name" value="NTF2-like_dom_sf"/>
</dbReference>
<organism evidence="13 14">
    <name type="scientific">Coccomyxa viridis</name>
    <dbReference type="NCBI Taxonomy" id="1274662"/>
    <lineage>
        <taxon>Eukaryota</taxon>
        <taxon>Viridiplantae</taxon>
        <taxon>Chlorophyta</taxon>
        <taxon>core chlorophytes</taxon>
        <taxon>Trebouxiophyceae</taxon>
        <taxon>Trebouxiophyceae incertae sedis</taxon>
        <taxon>Coccomyxaceae</taxon>
        <taxon>Coccomyxa</taxon>
    </lineage>
</organism>
<keyword evidence="3" id="KW-0547">Nucleotide-binding</keyword>
<protein>
    <recommendedName>
        <fullName evidence="7">mitogen-activated protein kinase kinase</fullName>
        <ecNumber evidence="7">2.7.12.2</ecNumber>
    </recommendedName>
</protein>
<evidence type="ECO:0000256" key="1">
    <source>
        <dbReference type="ARBA" id="ARBA00022527"/>
    </source>
</evidence>
<keyword evidence="2" id="KW-0808">Transferase</keyword>
<evidence type="ECO:0000256" key="9">
    <source>
        <dbReference type="ARBA" id="ARBA00049299"/>
    </source>
</evidence>
<keyword evidence="14" id="KW-1185">Reference proteome</keyword>
<feature type="domain" description="NTF2" evidence="12">
    <location>
        <begin position="361"/>
        <end position="493"/>
    </location>
</feature>
<dbReference type="SUPFAM" id="SSF54427">
    <property type="entry name" value="NTF2-like"/>
    <property type="match status" value="1"/>
</dbReference>
<dbReference type="InterPro" id="IPR011009">
    <property type="entry name" value="Kinase-like_dom_sf"/>
</dbReference>
<proteinExistence type="inferred from homology"/>
<evidence type="ECO:0000259" key="11">
    <source>
        <dbReference type="PROSITE" id="PS50011"/>
    </source>
</evidence>
<dbReference type="GO" id="GO:0004708">
    <property type="term" value="F:MAP kinase kinase activity"/>
    <property type="evidence" value="ECO:0007669"/>
    <property type="project" value="UniProtKB-EC"/>
</dbReference>
<evidence type="ECO:0000256" key="7">
    <source>
        <dbReference type="ARBA" id="ARBA00038999"/>
    </source>
</evidence>
<comment type="catalytic activity">
    <reaction evidence="10">
        <text>L-tyrosyl-[protein] + ATP = O-phospho-L-tyrosyl-[protein] + ADP + H(+)</text>
        <dbReference type="Rhea" id="RHEA:10596"/>
        <dbReference type="Rhea" id="RHEA-COMP:10136"/>
        <dbReference type="Rhea" id="RHEA-COMP:20101"/>
        <dbReference type="ChEBI" id="CHEBI:15378"/>
        <dbReference type="ChEBI" id="CHEBI:30616"/>
        <dbReference type="ChEBI" id="CHEBI:46858"/>
        <dbReference type="ChEBI" id="CHEBI:61978"/>
        <dbReference type="ChEBI" id="CHEBI:456216"/>
        <dbReference type="EC" id="2.7.12.2"/>
    </reaction>
</comment>
<dbReference type="Gene3D" id="1.10.510.10">
    <property type="entry name" value="Transferase(Phosphotransferase) domain 1"/>
    <property type="match status" value="1"/>
</dbReference>
<sequence length="494" mass="54731">MPPKKLFLDIASPRRTSPIVVLPDESIQHDSQSASVKVTENGSFNIFNKSQEFRFTPEGLFRRKGRKSGPSKEDEDQLSFKISDKDVQIIKQVYKAYFARAGKYVAVKKIDCYEREKRHQMMNDVRALCSISDPHLVQLIGAYHAPEKGQIAIVLEYVNGGSLGDILQKVSRIPEDALSAITAQVLQGLSYLHRYKHTVHRDIKPANVLMDLSGRAKIADFGISAYIDNTLAVCHTFTGTVTYMSPERIDSQPYSFPADIWSLGLTLLEAATGRYPYDASGGPLELMIQVMSDPVPLPEEGVLSPELQDFILQCMRKDPFARPSAEALLSHDFILKHTRRRVDLKAFMRCMADEDAMMDEAAVQVTGLYYNALRGQRDEIASTSLTLYTETSEHTKDGVTVRGREAITQRLMAMTDYHSALGGGGHNVDSIHTQKAQGETVLVQVKGHFQMGGSGPLAMGPQGAGPPTAFQEDFTICLSSNGATYILKQCYTIL</sequence>
<gene>
    <name evidence="13" type="ORF">CVIRNUC_009105</name>
</gene>
<dbReference type="Gene3D" id="3.10.450.50">
    <property type="match status" value="1"/>
</dbReference>
<evidence type="ECO:0000256" key="3">
    <source>
        <dbReference type="ARBA" id="ARBA00022741"/>
    </source>
</evidence>
<comment type="similarity">
    <text evidence="6">Belongs to the protein kinase superfamily. STE Ser/Thr protein kinase family. MAP kinase kinase subfamily.</text>
</comment>
<accession>A0AAV1II54</accession>
<evidence type="ECO:0000313" key="14">
    <source>
        <dbReference type="Proteomes" id="UP001314263"/>
    </source>
</evidence>
<evidence type="ECO:0000256" key="4">
    <source>
        <dbReference type="ARBA" id="ARBA00022777"/>
    </source>
</evidence>
<dbReference type="CDD" id="cd06623">
    <property type="entry name" value="PKc_MAPKK_plant_like"/>
    <property type="match status" value="1"/>
</dbReference>
<evidence type="ECO:0000256" key="2">
    <source>
        <dbReference type="ARBA" id="ARBA00022679"/>
    </source>
</evidence>
<dbReference type="PANTHER" id="PTHR48013:SF9">
    <property type="entry name" value="DUAL SPECIFICITY MITOGEN-ACTIVATED PROTEIN KINASE KINASE 5"/>
    <property type="match status" value="1"/>
</dbReference>
<comment type="caution">
    <text evidence="13">The sequence shown here is derived from an EMBL/GenBank/DDBJ whole genome shotgun (WGS) entry which is preliminary data.</text>
</comment>
<dbReference type="SUPFAM" id="SSF56112">
    <property type="entry name" value="Protein kinase-like (PK-like)"/>
    <property type="match status" value="1"/>
</dbReference>
<keyword evidence="1" id="KW-0723">Serine/threonine-protein kinase</keyword>
<name>A0AAV1II54_9CHLO</name>
<dbReference type="EMBL" id="CAUYUE010000013">
    <property type="protein sequence ID" value="CAK0785892.1"/>
    <property type="molecule type" value="Genomic_DNA"/>
</dbReference>
<dbReference type="InterPro" id="IPR000719">
    <property type="entry name" value="Prot_kinase_dom"/>
</dbReference>
<comment type="catalytic activity">
    <reaction evidence="8">
        <text>L-seryl-[protein] + ATP = O-phospho-L-seryl-[protein] + ADP + H(+)</text>
        <dbReference type="Rhea" id="RHEA:17989"/>
        <dbReference type="Rhea" id="RHEA-COMP:9863"/>
        <dbReference type="Rhea" id="RHEA-COMP:11604"/>
        <dbReference type="ChEBI" id="CHEBI:15378"/>
        <dbReference type="ChEBI" id="CHEBI:29999"/>
        <dbReference type="ChEBI" id="CHEBI:30616"/>
        <dbReference type="ChEBI" id="CHEBI:83421"/>
        <dbReference type="ChEBI" id="CHEBI:456216"/>
        <dbReference type="EC" id="2.7.12.2"/>
    </reaction>
</comment>
<evidence type="ECO:0000256" key="6">
    <source>
        <dbReference type="ARBA" id="ARBA00038035"/>
    </source>
</evidence>
<dbReference type="Proteomes" id="UP001314263">
    <property type="component" value="Unassembled WGS sequence"/>
</dbReference>
<dbReference type="InterPro" id="IPR018222">
    <property type="entry name" value="Nuclear_transport_factor_2_euk"/>
</dbReference>
<evidence type="ECO:0000256" key="10">
    <source>
        <dbReference type="ARBA" id="ARBA00051693"/>
    </source>
</evidence>
<dbReference type="Pfam" id="PF00069">
    <property type="entry name" value="Pkinase"/>
    <property type="match status" value="1"/>
</dbReference>
<dbReference type="AlphaFoldDB" id="A0AAV1II54"/>
<dbReference type="PROSITE" id="PS50011">
    <property type="entry name" value="PROTEIN_KINASE_DOM"/>
    <property type="match status" value="1"/>
</dbReference>
<dbReference type="GO" id="GO:0004674">
    <property type="term" value="F:protein serine/threonine kinase activity"/>
    <property type="evidence" value="ECO:0007669"/>
    <property type="project" value="UniProtKB-KW"/>
</dbReference>
<dbReference type="PROSITE" id="PS50177">
    <property type="entry name" value="NTF2_DOMAIN"/>
    <property type="match status" value="1"/>
</dbReference>
<feature type="domain" description="Protein kinase" evidence="11">
    <location>
        <begin position="33"/>
        <end position="334"/>
    </location>
</feature>
<dbReference type="SMART" id="SM00220">
    <property type="entry name" value="S_TKc"/>
    <property type="match status" value="1"/>
</dbReference>
<dbReference type="GO" id="GO:0005524">
    <property type="term" value="F:ATP binding"/>
    <property type="evidence" value="ECO:0007669"/>
    <property type="project" value="UniProtKB-KW"/>
</dbReference>
<evidence type="ECO:0000256" key="8">
    <source>
        <dbReference type="ARBA" id="ARBA00049014"/>
    </source>
</evidence>
<evidence type="ECO:0000313" key="13">
    <source>
        <dbReference type="EMBL" id="CAK0785892.1"/>
    </source>
</evidence>
<keyword evidence="4" id="KW-0418">Kinase</keyword>
<keyword evidence="5" id="KW-0067">ATP-binding</keyword>
<evidence type="ECO:0000256" key="5">
    <source>
        <dbReference type="ARBA" id="ARBA00022840"/>
    </source>
</evidence>